<proteinExistence type="predicted"/>
<protein>
    <recommendedName>
        <fullName evidence="4">Lipoprotein</fullName>
    </recommendedName>
</protein>
<keyword evidence="3" id="KW-1185">Reference proteome</keyword>
<feature type="chain" id="PRO_5026021108" description="Lipoprotein" evidence="1">
    <location>
        <begin position="25"/>
        <end position="152"/>
    </location>
</feature>
<evidence type="ECO:0008006" key="4">
    <source>
        <dbReference type="Google" id="ProtNLM"/>
    </source>
</evidence>
<evidence type="ECO:0000256" key="1">
    <source>
        <dbReference type="SAM" id="SignalP"/>
    </source>
</evidence>
<evidence type="ECO:0000313" key="2">
    <source>
        <dbReference type="EMBL" id="QGY41650.1"/>
    </source>
</evidence>
<feature type="signal peptide" evidence="1">
    <location>
        <begin position="1"/>
        <end position="24"/>
    </location>
</feature>
<dbReference type="PROSITE" id="PS51257">
    <property type="entry name" value="PROKAR_LIPOPROTEIN"/>
    <property type="match status" value="1"/>
</dbReference>
<dbReference type="Proteomes" id="UP000428328">
    <property type="component" value="Chromosome"/>
</dbReference>
<gene>
    <name evidence="2" type="ORF">GM415_16485</name>
</gene>
<dbReference type="AlphaFoldDB" id="A0A6I6JKX5"/>
<evidence type="ECO:0000313" key="3">
    <source>
        <dbReference type="Proteomes" id="UP000428328"/>
    </source>
</evidence>
<accession>A0A6I6JKX5</accession>
<name>A0A6I6JKX5_9BACT</name>
<dbReference type="EMBL" id="CP046400">
    <property type="protein sequence ID" value="QGY41650.1"/>
    <property type="molecule type" value="Genomic_DNA"/>
</dbReference>
<keyword evidence="1" id="KW-0732">Signal</keyword>
<reference evidence="2 3" key="1">
    <citation type="submission" date="2019-11" db="EMBL/GenBank/DDBJ databases">
        <authorList>
            <person name="Zheng R.K."/>
            <person name="Sun C.M."/>
        </authorList>
    </citation>
    <scope>NUCLEOTIDE SEQUENCE [LARGE SCALE GENOMIC DNA]</scope>
    <source>
        <strain evidence="2 3">SRB007</strain>
    </source>
</reference>
<dbReference type="RefSeq" id="WP_158950102.1">
    <property type="nucleotide sequence ID" value="NZ_CP046400.1"/>
</dbReference>
<sequence>MNRFTLMAAVLGMALLLAACGAQKNDLDIGQGFYKQGDCASALPYLDSTIASPDSLMDLGYAYFIKAKCAEKSGDIPDAYENYYAAKVVACYVVAHDTHVNLNTYGRSEFCERIIPAKLEELAPRAGDVGAIKAKVDGKLHARYLERFATQK</sequence>
<organism evidence="2 3">
    <name type="scientific">Pseudodesulfovibrio cashew</name>
    <dbReference type="NCBI Taxonomy" id="2678688"/>
    <lineage>
        <taxon>Bacteria</taxon>
        <taxon>Pseudomonadati</taxon>
        <taxon>Thermodesulfobacteriota</taxon>
        <taxon>Desulfovibrionia</taxon>
        <taxon>Desulfovibrionales</taxon>
        <taxon>Desulfovibrionaceae</taxon>
    </lineage>
</organism>
<dbReference type="KEGG" id="psel:GM415_16485"/>